<dbReference type="Pfam" id="PF02581">
    <property type="entry name" value="TMP-TENI"/>
    <property type="match status" value="1"/>
</dbReference>
<evidence type="ECO:0000256" key="16">
    <source>
        <dbReference type="ARBA" id="ARBA00042798"/>
    </source>
</evidence>
<dbReference type="EMBL" id="LUUI01000143">
    <property type="protein sequence ID" value="OAI11184.1"/>
    <property type="molecule type" value="Genomic_DNA"/>
</dbReference>
<dbReference type="GO" id="GO:0008413">
    <property type="term" value="F:8-oxo-7,8-dihydroguanosine triphosphate pyrophosphatase activity"/>
    <property type="evidence" value="ECO:0007669"/>
    <property type="project" value="InterPro"/>
</dbReference>
<keyword evidence="21" id="KW-1185">Reference proteome</keyword>
<evidence type="ECO:0000256" key="4">
    <source>
        <dbReference type="ARBA" id="ARBA00022705"/>
    </source>
</evidence>
<dbReference type="Pfam" id="PF14815">
    <property type="entry name" value="NUDIX_4"/>
    <property type="match status" value="1"/>
</dbReference>
<keyword evidence="3" id="KW-0515">Mutator protein</keyword>
<feature type="binding site" evidence="17">
    <location>
        <position position="31"/>
    </location>
    <ligand>
        <name>8-oxo-dGTP</name>
        <dbReference type="ChEBI" id="CHEBI:77896"/>
    </ligand>
</feature>
<sequence>MTNCRALHVAVGVVRDDDGRILLTQRAKHVHQGGLWEFPGGKLDPGESVFQALQRELQEEVGIDVLDAQPLIKINHQYPDLAVLLDVWQVKRFSGLASALEGQAMQWVTPQQLSEFDFPAANLPIITASRLPDRYAILEGHTTQQVLGHLDKIIRNQVSLLQLRIKSLPHAEIETVYRAVWAKCRQHSIRLLINSDLPLSHATADGIHLSSRALLARQTRPKAHEWVAASCHNLPELKHAENIGVDFVVLAPILPTSTHPDAMSLGWKNMTALIEQVNLPVFALGGLNMQDVNQILHAGGQGIAGISAFLS</sequence>
<evidence type="ECO:0000256" key="5">
    <source>
        <dbReference type="ARBA" id="ARBA00022723"/>
    </source>
</evidence>
<dbReference type="InterPro" id="IPR013785">
    <property type="entry name" value="Aldolase_TIM"/>
</dbReference>
<evidence type="ECO:0000256" key="2">
    <source>
        <dbReference type="ARBA" id="ARBA00005582"/>
    </source>
</evidence>
<dbReference type="PANTHER" id="PTHR47707">
    <property type="entry name" value="8-OXO-DGTP DIPHOSPHATASE"/>
    <property type="match status" value="1"/>
</dbReference>
<dbReference type="InterPro" id="IPR022998">
    <property type="entry name" value="ThiamineP_synth_TenI"/>
</dbReference>
<evidence type="ECO:0000256" key="13">
    <source>
        <dbReference type="ARBA" id="ARBA00040794"/>
    </source>
</evidence>
<dbReference type="InterPro" id="IPR029119">
    <property type="entry name" value="MutY_C"/>
</dbReference>
<evidence type="ECO:0000256" key="7">
    <source>
        <dbReference type="ARBA" id="ARBA00022801"/>
    </source>
</evidence>
<dbReference type="InterPro" id="IPR020476">
    <property type="entry name" value="Nudix_hydrolase"/>
</dbReference>
<feature type="binding site" evidence="17">
    <location>
        <position position="26"/>
    </location>
    <ligand>
        <name>8-oxo-dGTP</name>
        <dbReference type="ChEBI" id="CHEBI:77896"/>
    </ligand>
</feature>
<evidence type="ECO:0000256" key="1">
    <source>
        <dbReference type="ARBA" id="ARBA00001946"/>
    </source>
</evidence>
<evidence type="ECO:0000259" key="19">
    <source>
        <dbReference type="PROSITE" id="PS51462"/>
    </source>
</evidence>
<keyword evidence="5 18" id="KW-0479">Metal-binding</keyword>
<dbReference type="Gene3D" id="3.90.79.10">
    <property type="entry name" value="Nucleoside Triphosphate Pyrophosphohydrolase"/>
    <property type="match status" value="1"/>
</dbReference>
<keyword evidence="6" id="KW-0227">DNA damage</keyword>
<keyword evidence="4" id="KW-0235">DNA replication</keyword>
<dbReference type="GO" id="GO:0035539">
    <property type="term" value="F:8-oxo-7,8-dihydrodeoxyguanosine triphosphate pyrophosphatase activity"/>
    <property type="evidence" value="ECO:0007669"/>
    <property type="project" value="UniProtKB-EC"/>
</dbReference>
<evidence type="ECO:0000256" key="6">
    <source>
        <dbReference type="ARBA" id="ARBA00022763"/>
    </source>
</evidence>
<feature type="binding site" evidence="17">
    <location>
        <begin position="37"/>
        <end position="40"/>
    </location>
    <ligand>
        <name>8-oxo-dGTP</name>
        <dbReference type="ChEBI" id="CHEBI:77896"/>
    </ligand>
</feature>
<proteinExistence type="inferred from homology"/>
<keyword evidence="7" id="KW-0378">Hydrolase</keyword>
<dbReference type="GO" id="GO:0006260">
    <property type="term" value="P:DNA replication"/>
    <property type="evidence" value="ECO:0007669"/>
    <property type="project" value="UniProtKB-KW"/>
</dbReference>
<feature type="domain" description="Nudix hydrolase" evidence="19">
    <location>
        <begin position="4"/>
        <end position="133"/>
    </location>
</feature>
<evidence type="ECO:0000256" key="9">
    <source>
        <dbReference type="ARBA" id="ARBA00023204"/>
    </source>
</evidence>
<dbReference type="InterPro" id="IPR036206">
    <property type="entry name" value="ThiamineP_synth_sf"/>
</dbReference>
<dbReference type="GO" id="GO:0006281">
    <property type="term" value="P:DNA repair"/>
    <property type="evidence" value="ECO:0007669"/>
    <property type="project" value="UniProtKB-KW"/>
</dbReference>
<dbReference type="InterPro" id="IPR020084">
    <property type="entry name" value="NUDIX_hydrolase_CS"/>
</dbReference>
<comment type="catalytic activity">
    <reaction evidence="10">
        <text>8-oxo-dGTP + H2O = 8-oxo-dGMP + diphosphate + H(+)</text>
        <dbReference type="Rhea" id="RHEA:31575"/>
        <dbReference type="ChEBI" id="CHEBI:15377"/>
        <dbReference type="ChEBI" id="CHEBI:15378"/>
        <dbReference type="ChEBI" id="CHEBI:33019"/>
        <dbReference type="ChEBI" id="CHEBI:63224"/>
        <dbReference type="ChEBI" id="CHEBI:77896"/>
        <dbReference type="EC" id="3.6.1.55"/>
    </reaction>
</comment>
<keyword evidence="9" id="KW-0234">DNA repair</keyword>
<dbReference type="NCBIfam" id="NF006530">
    <property type="entry name" value="PRK08999.1"/>
    <property type="match status" value="1"/>
</dbReference>
<comment type="cofactor">
    <cofactor evidence="1 18">
        <name>Mg(2+)</name>
        <dbReference type="ChEBI" id="CHEBI:18420"/>
    </cofactor>
</comment>
<dbReference type="Gene3D" id="3.20.20.70">
    <property type="entry name" value="Aldolase class I"/>
    <property type="match status" value="1"/>
</dbReference>
<dbReference type="InterPro" id="IPR000086">
    <property type="entry name" value="NUDIX_hydrolase_dom"/>
</dbReference>
<accession>A0A177N0K9</accession>
<feature type="binding site" evidence="17">
    <location>
        <position position="122"/>
    </location>
    <ligand>
        <name>8-oxo-dGTP</name>
        <dbReference type="ChEBI" id="CHEBI:77896"/>
    </ligand>
</feature>
<dbReference type="PANTHER" id="PTHR47707:SF1">
    <property type="entry name" value="NUDIX HYDROLASE FAMILY PROTEIN"/>
    <property type="match status" value="1"/>
</dbReference>
<dbReference type="GO" id="GO:0009228">
    <property type="term" value="P:thiamine biosynthetic process"/>
    <property type="evidence" value="ECO:0007669"/>
    <property type="project" value="UniProtKB-KW"/>
</dbReference>
<evidence type="ECO:0000256" key="17">
    <source>
        <dbReference type="PIRSR" id="PIRSR603561-1"/>
    </source>
</evidence>
<dbReference type="SUPFAM" id="SSF55811">
    <property type="entry name" value="Nudix"/>
    <property type="match status" value="1"/>
</dbReference>
<dbReference type="CDD" id="cd03425">
    <property type="entry name" value="NUDIX_MutT_NudA_like"/>
    <property type="match status" value="1"/>
</dbReference>
<dbReference type="RefSeq" id="WP_066986013.1">
    <property type="nucleotide sequence ID" value="NZ_LUUI01000143.1"/>
</dbReference>
<dbReference type="EC" id="3.6.1.55" evidence="12"/>
<comment type="similarity">
    <text evidence="2">Belongs to the Nudix hydrolase family.</text>
</comment>
<dbReference type="NCBIfam" id="TIGR00586">
    <property type="entry name" value="mutt"/>
    <property type="match status" value="1"/>
</dbReference>
<dbReference type="GO" id="GO:0044715">
    <property type="term" value="F:8-oxo-dGDP phosphatase activity"/>
    <property type="evidence" value="ECO:0007669"/>
    <property type="project" value="TreeGrafter"/>
</dbReference>
<dbReference type="InterPro" id="IPR047127">
    <property type="entry name" value="MutT-like"/>
</dbReference>
<organism evidence="20 21">
    <name type="scientific">Methylomonas lenta</name>
    <dbReference type="NCBI Taxonomy" id="980561"/>
    <lineage>
        <taxon>Bacteria</taxon>
        <taxon>Pseudomonadati</taxon>
        <taxon>Pseudomonadota</taxon>
        <taxon>Gammaproteobacteria</taxon>
        <taxon>Methylococcales</taxon>
        <taxon>Methylococcaceae</taxon>
        <taxon>Methylomonas</taxon>
    </lineage>
</organism>
<evidence type="ECO:0000256" key="12">
    <source>
        <dbReference type="ARBA" id="ARBA00038905"/>
    </source>
</evidence>
<evidence type="ECO:0000256" key="3">
    <source>
        <dbReference type="ARBA" id="ARBA00022457"/>
    </source>
</evidence>
<comment type="caution">
    <text evidence="20">The sequence shown here is derived from an EMBL/GenBank/DDBJ whole genome shotgun (WGS) entry which is preliminary data.</text>
</comment>
<protein>
    <recommendedName>
        <fullName evidence="13">8-oxo-dGTP diphosphatase</fullName>
        <ecNumber evidence="12">3.6.1.55</ecNumber>
    </recommendedName>
    <alternativeName>
        <fullName evidence="16">7,8-dihydro-8-oxoguanine-triphosphatase</fullName>
    </alternativeName>
    <alternativeName>
        <fullName evidence="15">Mutator protein MutT</fullName>
    </alternativeName>
    <alternativeName>
        <fullName evidence="14">dGTP pyrophosphohydrolase</fullName>
    </alternativeName>
</protein>
<evidence type="ECO:0000256" key="15">
    <source>
        <dbReference type="ARBA" id="ARBA00041979"/>
    </source>
</evidence>
<dbReference type="InterPro" id="IPR015797">
    <property type="entry name" value="NUDIX_hydrolase-like_dom_sf"/>
</dbReference>
<dbReference type="FunFam" id="3.90.79.10:FF:000014">
    <property type="entry name" value="8-oxo-dGTP diphosphatase MutT"/>
    <property type="match status" value="1"/>
</dbReference>
<dbReference type="GO" id="GO:0044716">
    <property type="term" value="F:8-oxo-GDP phosphatase activity"/>
    <property type="evidence" value="ECO:0007669"/>
    <property type="project" value="TreeGrafter"/>
</dbReference>
<dbReference type="PRINTS" id="PR00502">
    <property type="entry name" value="NUDIXFAMILY"/>
</dbReference>
<dbReference type="CDD" id="cd00564">
    <property type="entry name" value="TMP_TenI"/>
    <property type="match status" value="1"/>
</dbReference>
<dbReference type="GO" id="GO:0046872">
    <property type="term" value="F:metal ion binding"/>
    <property type="evidence" value="ECO:0007669"/>
    <property type="project" value="UniProtKB-KW"/>
</dbReference>
<gene>
    <name evidence="20" type="ORF">A1359_14790</name>
</gene>
<evidence type="ECO:0000256" key="8">
    <source>
        <dbReference type="ARBA" id="ARBA00022842"/>
    </source>
</evidence>
<feature type="binding site" evidence="18">
    <location>
        <position position="40"/>
    </location>
    <ligand>
        <name>Mg(2+)</name>
        <dbReference type="ChEBI" id="CHEBI:18420"/>
    </ligand>
</feature>
<dbReference type="PROSITE" id="PS51462">
    <property type="entry name" value="NUDIX"/>
    <property type="match status" value="1"/>
</dbReference>
<keyword evidence="8 18" id="KW-0460">Magnesium</keyword>
<dbReference type="OrthoDB" id="9810648at2"/>
<dbReference type="AlphaFoldDB" id="A0A177N0K9"/>
<dbReference type="SUPFAM" id="SSF51391">
    <property type="entry name" value="Thiamin phosphate synthase"/>
    <property type="match status" value="1"/>
</dbReference>
<evidence type="ECO:0000256" key="10">
    <source>
        <dbReference type="ARBA" id="ARBA00035861"/>
    </source>
</evidence>
<evidence type="ECO:0000313" key="20">
    <source>
        <dbReference type="EMBL" id="OAI11184.1"/>
    </source>
</evidence>
<comment type="catalytic activity">
    <reaction evidence="11">
        <text>8-oxo-GTP + H2O = 8-oxo-GMP + diphosphate + H(+)</text>
        <dbReference type="Rhea" id="RHEA:67616"/>
        <dbReference type="ChEBI" id="CHEBI:15377"/>
        <dbReference type="ChEBI" id="CHEBI:15378"/>
        <dbReference type="ChEBI" id="CHEBI:33019"/>
        <dbReference type="ChEBI" id="CHEBI:143553"/>
        <dbReference type="ChEBI" id="CHEBI:145694"/>
    </reaction>
</comment>
<evidence type="ECO:0000256" key="11">
    <source>
        <dbReference type="ARBA" id="ARBA00036904"/>
    </source>
</evidence>
<dbReference type="Proteomes" id="UP000078476">
    <property type="component" value="Unassembled WGS sequence"/>
</dbReference>
<dbReference type="InterPro" id="IPR003561">
    <property type="entry name" value="Mutator_MutT"/>
</dbReference>
<dbReference type="PROSITE" id="PS00893">
    <property type="entry name" value="NUDIX_BOX"/>
    <property type="match status" value="1"/>
</dbReference>
<name>A0A177N0K9_9GAMM</name>
<evidence type="ECO:0000256" key="18">
    <source>
        <dbReference type="PIRSR" id="PIRSR603561-2"/>
    </source>
</evidence>
<evidence type="ECO:0000256" key="14">
    <source>
        <dbReference type="ARBA" id="ARBA00041592"/>
    </source>
</evidence>
<reference evidence="20 21" key="1">
    <citation type="submission" date="2016-03" db="EMBL/GenBank/DDBJ databases">
        <authorList>
            <person name="Ploux O."/>
        </authorList>
    </citation>
    <scope>NUCLEOTIDE SEQUENCE [LARGE SCALE GENOMIC DNA]</scope>
    <source>
        <strain evidence="20 21">R-45370</strain>
    </source>
</reference>
<feature type="binding site" evidence="18">
    <location>
        <position position="60"/>
    </location>
    <ligand>
        <name>Mg(2+)</name>
        <dbReference type="ChEBI" id="CHEBI:18420"/>
    </ligand>
</feature>
<dbReference type="STRING" id="980561.A1359_14790"/>
<evidence type="ECO:0000313" key="21">
    <source>
        <dbReference type="Proteomes" id="UP000078476"/>
    </source>
</evidence>